<evidence type="ECO:0000256" key="2">
    <source>
        <dbReference type="ARBA" id="ARBA00007935"/>
    </source>
</evidence>
<feature type="transmembrane region" description="Helical" evidence="11">
    <location>
        <begin position="23"/>
        <end position="43"/>
    </location>
</feature>
<dbReference type="KEGG" id="msj:MSSAC_2579"/>
<dbReference type="GO" id="GO:0022857">
    <property type="term" value="F:transmembrane transporter activity"/>
    <property type="evidence" value="ECO:0007669"/>
    <property type="project" value="InterPro"/>
</dbReference>
<evidence type="ECO:0000256" key="9">
    <source>
        <dbReference type="ARBA" id="ARBA00064420"/>
    </source>
</evidence>
<keyword evidence="3" id="KW-0813">Transport</keyword>
<evidence type="ECO:0000256" key="4">
    <source>
        <dbReference type="ARBA" id="ARBA00022475"/>
    </source>
</evidence>
<dbReference type="PANTHER" id="PTHR30472">
    <property type="entry name" value="FERRIC ENTEROBACTIN TRANSPORT SYSTEM PERMEASE PROTEIN"/>
    <property type="match status" value="1"/>
</dbReference>
<feature type="transmembrane region" description="Helical" evidence="11">
    <location>
        <begin position="328"/>
        <end position="353"/>
    </location>
</feature>
<dbReference type="InterPro" id="IPR000522">
    <property type="entry name" value="ABC_transptr_permease_BtuC"/>
</dbReference>
<evidence type="ECO:0000256" key="11">
    <source>
        <dbReference type="SAM" id="Phobius"/>
    </source>
</evidence>
<dbReference type="CDD" id="cd06550">
    <property type="entry name" value="TM_ABC_iron-siderophores_like"/>
    <property type="match status" value="1"/>
</dbReference>
<evidence type="ECO:0000313" key="13">
    <source>
        <dbReference type="Proteomes" id="UP000033123"/>
    </source>
</evidence>
<dbReference type="GeneID" id="24872234"/>
<feature type="transmembrane region" description="Helical" evidence="11">
    <location>
        <begin position="145"/>
        <end position="163"/>
    </location>
</feature>
<comment type="subunit">
    <text evidence="9">The complex is composed of two ATP-binding proteins (BtuD), two transmembrane proteins (BtuC) and a solute-binding protein (BtuF).</text>
</comment>
<comment type="function">
    <text evidence="8">Required for corrinoid utilization. Probably part of the ABC transporter complex BtuCDF involved in cobalamin (vitamin B12) import. Probably involved in the translocation of the substrate across the membrane.</text>
</comment>
<keyword evidence="7 11" id="KW-0472">Membrane</keyword>
<name>A0A0E3PPK1_9EURY</name>
<comment type="subcellular location">
    <subcellularLocation>
        <location evidence="1">Cell membrane</location>
        <topology evidence="1">Multi-pass membrane protein</topology>
    </subcellularLocation>
</comment>
<feature type="transmembrane region" description="Helical" evidence="11">
    <location>
        <begin position="265"/>
        <end position="292"/>
    </location>
</feature>
<proteinExistence type="inferred from homology"/>
<dbReference type="RefSeq" id="WP_048183369.1">
    <property type="nucleotide sequence ID" value="NZ_CP009508.1"/>
</dbReference>
<keyword evidence="4" id="KW-1003">Cell membrane</keyword>
<dbReference type="STRING" id="1434118.MSSAC_2579"/>
<dbReference type="AlphaFoldDB" id="A0A0E3PPK1"/>
<evidence type="ECO:0000256" key="10">
    <source>
        <dbReference type="ARBA" id="ARBA00071366"/>
    </source>
</evidence>
<keyword evidence="6 11" id="KW-1133">Transmembrane helix</keyword>
<dbReference type="FunFam" id="1.10.3470.10:FF:000001">
    <property type="entry name" value="Vitamin B12 ABC transporter permease BtuC"/>
    <property type="match status" value="1"/>
</dbReference>
<dbReference type="Pfam" id="PF01032">
    <property type="entry name" value="FecCD"/>
    <property type="match status" value="1"/>
</dbReference>
<organism evidence="12 13">
    <name type="scientific">Methanosarcina siciliae C2J</name>
    <dbReference type="NCBI Taxonomy" id="1434118"/>
    <lineage>
        <taxon>Archaea</taxon>
        <taxon>Methanobacteriati</taxon>
        <taxon>Methanobacteriota</taxon>
        <taxon>Stenosarchaea group</taxon>
        <taxon>Methanomicrobia</taxon>
        <taxon>Methanosarcinales</taxon>
        <taxon>Methanosarcinaceae</taxon>
        <taxon>Methanosarcina</taxon>
    </lineage>
</organism>
<dbReference type="Proteomes" id="UP000033123">
    <property type="component" value="Chromosome"/>
</dbReference>
<comment type="similarity">
    <text evidence="2">Belongs to the binding-protein-dependent transport system permease family. FecCD subfamily.</text>
</comment>
<dbReference type="PATRIC" id="fig|1434118.4.peg.3347"/>
<dbReference type="PANTHER" id="PTHR30472:SF25">
    <property type="entry name" value="ABC TRANSPORTER PERMEASE PROTEIN MJ0876-RELATED"/>
    <property type="match status" value="1"/>
</dbReference>
<keyword evidence="5 11" id="KW-0812">Transmembrane</keyword>
<dbReference type="GO" id="GO:0033214">
    <property type="term" value="P:siderophore-iron import into cell"/>
    <property type="evidence" value="ECO:0007669"/>
    <property type="project" value="TreeGrafter"/>
</dbReference>
<dbReference type="InterPro" id="IPR037294">
    <property type="entry name" value="ABC_BtuC-like"/>
</dbReference>
<dbReference type="GO" id="GO:0005886">
    <property type="term" value="C:plasma membrane"/>
    <property type="evidence" value="ECO:0007669"/>
    <property type="project" value="UniProtKB-SubCell"/>
</dbReference>
<evidence type="ECO:0000256" key="6">
    <source>
        <dbReference type="ARBA" id="ARBA00022989"/>
    </source>
</evidence>
<feature type="transmembrane region" description="Helical" evidence="11">
    <location>
        <begin position="74"/>
        <end position="94"/>
    </location>
</feature>
<evidence type="ECO:0000256" key="3">
    <source>
        <dbReference type="ARBA" id="ARBA00022448"/>
    </source>
</evidence>
<evidence type="ECO:0000256" key="7">
    <source>
        <dbReference type="ARBA" id="ARBA00023136"/>
    </source>
</evidence>
<sequence length="360" mass="38642">MVSNEYKYKNEIAIYHQHTYNKWLILILLLVAVFVMMLVSLNLGSSDMSLSDVFFAFIGQGDPKETVIIWQLRMARVVAALLTGAGLSLAGCVMQNNLRNPLADPYILGISSAAIFGANIAIIVLGAGSVIGISTGGSVAINNPYTVTICAFVSSMSAMLIILTLAKLRGFTPEAIVLAGVALSAIFYAGTIIIQYFATDITLSAAIFWTFGDLGRVSWKEILILNVVVMLTTAYFFFMRWDYNALANGEETAKSLGVKTEHVRFLGLLTATLVTSVAVSFMGMIGFIGLIGPQIMRRIVGEDHRFLIPASALAGSAILLASDTLARIVISPVVLPVGAITSLLGGPMFLFILMKGVRRA</sequence>
<evidence type="ECO:0000256" key="5">
    <source>
        <dbReference type="ARBA" id="ARBA00022692"/>
    </source>
</evidence>
<feature type="transmembrane region" description="Helical" evidence="11">
    <location>
        <begin position="170"/>
        <end position="187"/>
    </location>
</feature>
<dbReference type="EMBL" id="CP009508">
    <property type="protein sequence ID" value="AKB37169.1"/>
    <property type="molecule type" value="Genomic_DNA"/>
</dbReference>
<protein>
    <recommendedName>
        <fullName evidence="10">Cobalamin import system permease protein BtuC</fullName>
    </recommendedName>
</protein>
<accession>A0A0E3PPK1</accession>
<feature type="transmembrane region" description="Helical" evidence="11">
    <location>
        <begin position="106"/>
        <end position="133"/>
    </location>
</feature>
<dbReference type="HOGENOM" id="CLU_013016_0_0_2"/>
<reference evidence="12 13" key="1">
    <citation type="submission" date="2014-07" db="EMBL/GenBank/DDBJ databases">
        <title>Methanogenic archaea and the global carbon cycle.</title>
        <authorList>
            <person name="Henriksen J.R."/>
            <person name="Luke J."/>
            <person name="Reinhart S."/>
            <person name="Benedict M.N."/>
            <person name="Youngblut N.D."/>
            <person name="Metcalf M.E."/>
            <person name="Whitaker R.J."/>
            <person name="Metcalf W.W."/>
        </authorList>
    </citation>
    <scope>NUCLEOTIDE SEQUENCE [LARGE SCALE GENOMIC DNA]</scope>
    <source>
        <strain evidence="12 13">C2J</strain>
    </source>
</reference>
<evidence type="ECO:0000256" key="1">
    <source>
        <dbReference type="ARBA" id="ARBA00004651"/>
    </source>
</evidence>
<evidence type="ECO:0000256" key="8">
    <source>
        <dbReference type="ARBA" id="ARBA00053891"/>
    </source>
</evidence>
<feature type="transmembrane region" description="Helical" evidence="11">
    <location>
        <begin position="223"/>
        <end position="241"/>
    </location>
</feature>
<gene>
    <name evidence="12" type="ORF">MSSAC_2579</name>
</gene>
<dbReference type="Gene3D" id="1.10.3470.10">
    <property type="entry name" value="ABC transporter involved in vitamin B12 uptake, BtuC"/>
    <property type="match status" value="1"/>
</dbReference>
<dbReference type="SUPFAM" id="SSF81345">
    <property type="entry name" value="ABC transporter involved in vitamin B12 uptake, BtuC"/>
    <property type="match status" value="1"/>
</dbReference>
<evidence type="ECO:0000313" key="12">
    <source>
        <dbReference type="EMBL" id="AKB37169.1"/>
    </source>
</evidence>